<name>A0A1H9J5F3_9SPIR</name>
<protein>
    <submittedName>
        <fullName evidence="1">Uncharacterized protein</fullName>
    </submittedName>
</protein>
<reference evidence="1 2" key="1">
    <citation type="submission" date="2016-10" db="EMBL/GenBank/DDBJ databases">
        <authorList>
            <person name="de Groot N.N."/>
        </authorList>
    </citation>
    <scope>NUCLEOTIDE SEQUENCE [LARGE SCALE GENOMIC DNA]</scope>
    <source>
        <strain evidence="1 2">B25</strain>
    </source>
</reference>
<dbReference type="EMBL" id="FOFU01000011">
    <property type="protein sequence ID" value="SEQ81855.1"/>
    <property type="molecule type" value="Genomic_DNA"/>
</dbReference>
<dbReference type="Proteomes" id="UP000182360">
    <property type="component" value="Unassembled WGS sequence"/>
</dbReference>
<accession>A0A1H9J5F3</accession>
<dbReference type="Gene3D" id="3.40.630.30">
    <property type="match status" value="1"/>
</dbReference>
<dbReference type="OrthoDB" id="360371at2"/>
<evidence type="ECO:0000313" key="2">
    <source>
        <dbReference type="Proteomes" id="UP000182360"/>
    </source>
</evidence>
<dbReference type="AlphaFoldDB" id="A0A1H9J5F3"/>
<gene>
    <name evidence="1" type="ORF">SAMN04487977_11175</name>
</gene>
<proteinExistence type="predicted"/>
<sequence length="187" mass="22354">MQDNTFYLDELTQDTFSYELKTFRSQHDEVQLEKYLKNYSKKHVEKKVNKIYLIRSTKTHQIAAWFGLKTATLPYNDMGDSFLIPAIELTHFAVDERYKKADNSSDFMRTGEFIFWNYILPIVQDVSQKVACKALFVFAIDTPKLIKYYKETLQFREITNTNEKQFFEYAVPDYDEDCKFLYFPLNE</sequence>
<keyword evidence="2" id="KW-1185">Reference proteome</keyword>
<organism evidence="1 2">
    <name type="scientific">Treponema bryantii</name>
    <dbReference type="NCBI Taxonomy" id="163"/>
    <lineage>
        <taxon>Bacteria</taxon>
        <taxon>Pseudomonadati</taxon>
        <taxon>Spirochaetota</taxon>
        <taxon>Spirochaetia</taxon>
        <taxon>Spirochaetales</taxon>
        <taxon>Treponemataceae</taxon>
        <taxon>Treponema</taxon>
    </lineage>
</organism>
<dbReference type="RefSeq" id="WP_074645300.1">
    <property type="nucleotide sequence ID" value="NZ_FOFU01000011.1"/>
</dbReference>
<evidence type="ECO:0000313" key="1">
    <source>
        <dbReference type="EMBL" id="SEQ81855.1"/>
    </source>
</evidence>